<dbReference type="GO" id="GO:0005524">
    <property type="term" value="F:ATP binding"/>
    <property type="evidence" value="ECO:0007669"/>
    <property type="project" value="UniProtKB-KW"/>
</dbReference>
<sequence length="137" mass="14800">MSNDPKFDHIDLAEKQKVLNECVEAEAWLREKKQQQDSLPKYTTPVLLSADVRKKAEAVDRVCRPIMMKPKPAPAKPATPENPGTPPNQGCEQPQSRNTNANNHPSAGGNEDAETGNGEAPTASGEPMETETPSKAA</sequence>
<dbReference type="Gene3D" id="1.20.1270.10">
    <property type="match status" value="1"/>
</dbReference>
<feature type="compositionally biased region" description="Polar residues" evidence="3">
    <location>
        <begin position="87"/>
        <end position="105"/>
    </location>
</feature>
<evidence type="ECO:0000256" key="3">
    <source>
        <dbReference type="SAM" id="MobiDB-lite"/>
    </source>
</evidence>
<protein>
    <submittedName>
        <fullName evidence="4">Uncharacterized protein MANES_04G123400</fullName>
    </submittedName>
</protein>
<dbReference type="SUPFAM" id="SSF100934">
    <property type="entry name" value="Heat shock protein 70kD (HSP70), C-terminal subdomain"/>
    <property type="match status" value="1"/>
</dbReference>
<dbReference type="GO" id="GO:0140662">
    <property type="term" value="F:ATP-dependent protein folding chaperone"/>
    <property type="evidence" value="ECO:0007669"/>
    <property type="project" value="InterPro"/>
</dbReference>
<keyword evidence="2" id="KW-0067">ATP-binding</keyword>
<dbReference type="InterPro" id="IPR029048">
    <property type="entry name" value="HSP70_C_sf"/>
</dbReference>
<organism evidence="4">
    <name type="scientific">Rhizophora mucronata</name>
    <name type="common">Asiatic mangrove</name>
    <dbReference type="NCBI Taxonomy" id="61149"/>
    <lineage>
        <taxon>Eukaryota</taxon>
        <taxon>Viridiplantae</taxon>
        <taxon>Streptophyta</taxon>
        <taxon>Embryophyta</taxon>
        <taxon>Tracheophyta</taxon>
        <taxon>Spermatophyta</taxon>
        <taxon>Magnoliopsida</taxon>
        <taxon>eudicotyledons</taxon>
        <taxon>Gunneridae</taxon>
        <taxon>Pentapetalae</taxon>
        <taxon>rosids</taxon>
        <taxon>fabids</taxon>
        <taxon>Malpighiales</taxon>
        <taxon>Rhizophoraceae</taxon>
        <taxon>Rhizophora</taxon>
    </lineage>
</organism>
<name>A0A2P2IQE7_RHIMU</name>
<dbReference type="PANTHER" id="PTHR45639:SF4">
    <property type="entry name" value="HSC70CB, ISOFORM G"/>
    <property type="match status" value="1"/>
</dbReference>
<evidence type="ECO:0000256" key="1">
    <source>
        <dbReference type="ARBA" id="ARBA00022741"/>
    </source>
</evidence>
<evidence type="ECO:0000256" key="2">
    <source>
        <dbReference type="ARBA" id="ARBA00022840"/>
    </source>
</evidence>
<dbReference type="GO" id="GO:0005634">
    <property type="term" value="C:nucleus"/>
    <property type="evidence" value="ECO:0007669"/>
    <property type="project" value="TreeGrafter"/>
</dbReference>
<proteinExistence type="predicted"/>
<dbReference type="PANTHER" id="PTHR45639">
    <property type="entry name" value="HSC70CB, ISOFORM G-RELATED"/>
    <property type="match status" value="1"/>
</dbReference>
<keyword evidence="1" id="KW-0547">Nucleotide-binding</keyword>
<dbReference type="GO" id="GO:0005829">
    <property type="term" value="C:cytosol"/>
    <property type="evidence" value="ECO:0007669"/>
    <property type="project" value="TreeGrafter"/>
</dbReference>
<dbReference type="EMBL" id="GGEC01002944">
    <property type="protein sequence ID" value="MBW83427.1"/>
    <property type="molecule type" value="Transcribed_RNA"/>
</dbReference>
<dbReference type="AlphaFoldDB" id="A0A2P2IQE7"/>
<accession>A0A2P2IQE7</accession>
<feature type="region of interest" description="Disordered" evidence="3">
    <location>
        <begin position="64"/>
        <end position="137"/>
    </location>
</feature>
<dbReference type="InterPro" id="IPR013126">
    <property type="entry name" value="Hsp_70_fam"/>
</dbReference>
<evidence type="ECO:0000313" key="4">
    <source>
        <dbReference type="EMBL" id="MBW83427.1"/>
    </source>
</evidence>
<reference evidence="4" key="1">
    <citation type="submission" date="2018-02" db="EMBL/GenBank/DDBJ databases">
        <title>Rhizophora mucronata_Transcriptome.</title>
        <authorList>
            <person name="Meera S.P."/>
            <person name="Sreeshan A."/>
            <person name="Augustine A."/>
        </authorList>
    </citation>
    <scope>NUCLEOTIDE SEQUENCE</scope>
    <source>
        <tissue evidence="4">Leaf</tissue>
    </source>
</reference>